<proteinExistence type="predicted"/>
<evidence type="ECO:0000313" key="3">
    <source>
        <dbReference type="Proteomes" id="UP001497497"/>
    </source>
</evidence>
<evidence type="ECO:0000256" key="1">
    <source>
        <dbReference type="SAM" id="MobiDB-lite"/>
    </source>
</evidence>
<sequence length="93" mass="10627">MTEDMAMRYEKLITDPDEENKTADAPDEEGTSRRPSHKDAPKAPSFDNIVFRPGFVRLNFPYFLPQDCFSFVIKAILMTAEMGWLLLPLVSKS</sequence>
<keyword evidence="3" id="KW-1185">Reference proteome</keyword>
<accession>A0AAV2IDP6</accession>
<dbReference type="AlphaFoldDB" id="A0AAV2IDP6"/>
<gene>
    <name evidence="2" type="ORF">GSLYS_00016536001</name>
</gene>
<feature type="region of interest" description="Disordered" evidence="1">
    <location>
        <begin position="1"/>
        <end position="47"/>
    </location>
</feature>
<name>A0AAV2IDP6_LYMST</name>
<evidence type="ECO:0000313" key="2">
    <source>
        <dbReference type="EMBL" id="CAL1543002.1"/>
    </source>
</evidence>
<comment type="caution">
    <text evidence="2">The sequence shown here is derived from an EMBL/GenBank/DDBJ whole genome shotgun (WGS) entry which is preliminary data.</text>
</comment>
<feature type="compositionally biased region" description="Basic and acidic residues" evidence="1">
    <location>
        <begin position="1"/>
        <end position="24"/>
    </location>
</feature>
<dbReference type="EMBL" id="CAXITT010000519">
    <property type="protein sequence ID" value="CAL1543002.1"/>
    <property type="molecule type" value="Genomic_DNA"/>
</dbReference>
<reference evidence="2 3" key="1">
    <citation type="submission" date="2024-04" db="EMBL/GenBank/DDBJ databases">
        <authorList>
            <consortium name="Genoscope - CEA"/>
            <person name="William W."/>
        </authorList>
    </citation>
    <scope>NUCLEOTIDE SEQUENCE [LARGE SCALE GENOMIC DNA]</scope>
</reference>
<dbReference type="Proteomes" id="UP001497497">
    <property type="component" value="Unassembled WGS sequence"/>
</dbReference>
<organism evidence="2 3">
    <name type="scientific">Lymnaea stagnalis</name>
    <name type="common">Great pond snail</name>
    <name type="synonym">Helix stagnalis</name>
    <dbReference type="NCBI Taxonomy" id="6523"/>
    <lineage>
        <taxon>Eukaryota</taxon>
        <taxon>Metazoa</taxon>
        <taxon>Spiralia</taxon>
        <taxon>Lophotrochozoa</taxon>
        <taxon>Mollusca</taxon>
        <taxon>Gastropoda</taxon>
        <taxon>Heterobranchia</taxon>
        <taxon>Euthyneura</taxon>
        <taxon>Panpulmonata</taxon>
        <taxon>Hygrophila</taxon>
        <taxon>Lymnaeoidea</taxon>
        <taxon>Lymnaeidae</taxon>
        <taxon>Lymnaea</taxon>
    </lineage>
</organism>
<protein>
    <submittedName>
        <fullName evidence="2">Uncharacterized protein</fullName>
    </submittedName>
</protein>